<dbReference type="SUPFAM" id="SSF51182">
    <property type="entry name" value="RmlC-like cupins"/>
    <property type="match status" value="1"/>
</dbReference>
<dbReference type="InterPro" id="IPR013096">
    <property type="entry name" value="Cupin_2"/>
</dbReference>
<organism evidence="2 3">
    <name type="scientific">Archaeoglobus sulfaticallidus PM70-1</name>
    <dbReference type="NCBI Taxonomy" id="387631"/>
    <lineage>
        <taxon>Archaea</taxon>
        <taxon>Methanobacteriati</taxon>
        <taxon>Methanobacteriota</taxon>
        <taxon>Archaeoglobi</taxon>
        <taxon>Archaeoglobales</taxon>
        <taxon>Archaeoglobaceae</taxon>
        <taxon>Archaeoglobus</taxon>
    </lineage>
</organism>
<dbReference type="eggNOG" id="arCOG02999">
    <property type="taxonomic scope" value="Archaea"/>
</dbReference>
<protein>
    <recommendedName>
        <fullName evidence="1">Cupin type-2 domain-containing protein</fullName>
    </recommendedName>
</protein>
<dbReference type="RefSeq" id="WP_015590330.1">
    <property type="nucleotide sequence ID" value="NC_021169.1"/>
</dbReference>
<proteinExistence type="predicted"/>
<gene>
    <name evidence="2" type="ORF">Asulf_00714</name>
</gene>
<dbReference type="Gene3D" id="2.60.120.10">
    <property type="entry name" value="Jelly Rolls"/>
    <property type="match status" value="1"/>
</dbReference>
<dbReference type="AlphaFoldDB" id="N0BJQ5"/>
<evidence type="ECO:0000313" key="2">
    <source>
        <dbReference type="EMBL" id="AGK60731.1"/>
    </source>
</evidence>
<keyword evidence="3" id="KW-1185">Reference proteome</keyword>
<dbReference type="EMBL" id="CP005290">
    <property type="protein sequence ID" value="AGK60731.1"/>
    <property type="molecule type" value="Genomic_DNA"/>
</dbReference>
<dbReference type="PANTHER" id="PTHR40112">
    <property type="entry name" value="H2HPP ISOMERASE"/>
    <property type="match status" value="1"/>
</dbReference>
<dbReference type="CDD" id="cd02209">
    <property type="entry name" value="cupin_XRE_C"/>
    <property type="match status" value="1"/>
</dbReference>
<dbReference type="Proteomes" id="UP000013307">
    <property type="component" value="Chromosome"/>
</dbReference>
<accession>N0BJQ5</accession>
<name>N0BJQ5_9EURY</name>
<sequence length="109" mass="12255">MMAVLVKSGEDIFKKVLDGITYRIKAKSSNIVVIKSELDPKAETEEYTHEGEEVRIVLEGKIECKVGNIHYTMEAGDVIWHPSNIPHKMKNIGDRKAVYITIGTPPTFI</sequence>
<dbReference type="Pfam" id="PF07883">
    <property type="entry name" value="Cupin_2"/>
    <property type="match status" value="1"/>
</dbReference>
<dbReference type="InterPro" id="IPR052535">
    <property type="entry name" value="Bacilysin_H2HPP_isomerase"/>
</dbReference>
<dbReference type="STRING" id="387631.Asulf_00714"/>
<evidence type="ECO:0000259" key="1">
    <source>
        <dbReference type="Pfam" id="PF07883"/>
    </source>
</evidence>
<evidence type="ECO:0000313" key="3">
    <source>
        <dbReference type="Proteomes" id="UP000013307"/>
    </source>
</evidence>
<dbReference type="HOGENOM" id="CLU_2132588_0_0_2"/>
<feature type="domain" description="Cupin type-2" evidence="1">
    <location>
        <begin position="37"/>
        <end position="102"/>
    </location>
</feature>
<dbReference type="InterPro" id="IPR014710">
    <property type="entry name" value="RmlC-like_jellyroll"/>
</dbReference>
<dbReference type="PANTHER" id="PTHR40112:SF1">
    <property type="entry name" value="H2HPP ISOMERASE"/>
    <property type="match status" value="1"/>
</dbReference>
<dbReference type="OrthoDB" id="383928at2157"/>
<dbReference type="KEGG" id="ast:Asulf_00714"/>
<dbReference type="InterPro" id="IPR011051">
    <property type="entry name" value="RmlC_Cupin_sf"/>
</dbReference>
<reference evidence="2 3" key="1">
    <citation type="journal article" date="2013" name="Genome Announc.">
        <title>Complete Genome Sequence of the Thermophilic and Facultatively Chemolithoautotrophic Sulfate Reducer Archaeoglobus sulfaticallidus Strain PM70-1T.</title>
        <authorList>
            <person name="Stokke R."/>
            <person name="Hocking W.P."/>
            <person name="Steinsbu B.O."/>
            <person name="Steen I.H."/>
        </authorList>
    </citation>
    <scope>NUCLEOTIDE SEQUENCE [LARGE SCALE GENOMIC DNA]</scope>
    <source>
        <strain evidence="2">PM70-1</strain>
    </source>
</reference>
<dbReference type="GeneID" id="15392357"/>